<keyword evidence="4 9" id="KW-0479">Metal-binding</keyword>
<reference evidence="12" key="1">
    <citation type="journal article" date="2021" name="PeerJ">
        <title>Extensive microbial diversity within the chicken gut microbiome revealed by metagenomics and culture.</title>
        <authorList>
            <person name="Gilroy R."/>
            <person name="Ravi A."/>
            <person name="Getino M."/>
            <person name="Pursley I."/>
            <person name="Horton D.L."/>
            <person name="Alikhan N.F."/>
            <person name="Baker D."/>
            <person name="Gharbi K."/>
            <person name="Hall N."/>
            <person name="Watson M."/>
            <person name="Adriaenssens E.M."/>
            <person name="Foster-Nyarko E."/>
            <person name="Jarju S."/>
            <person name="Secka A."/>
            <person name="Antonio M."/>
            <person name="Oren A."/>
            <person name="Chaudhuri R.R."/>
            <person name="La Ragione R."/>
            <person name="Hildebrand F."/>
            <person name="Pallen M.J."/>
        </authorList>
    </citation>
    <scope>NUCLEOTIDE SEQUENCE</scope>
    <source>
        <strain evidence="12">9264</strain>
    </source>
</reference>
<keyword evidence="10" id="KW-0732">Signal</keyword>
<comment type="subcellular location">
    <subcellularLocation>
        <location evidence="1">Periplasm</location>
    </subcellularLocation>
</comment>
<dbReference type="Pfam" id="PF00034">
    <property type="entry name" value="Cytochrom_C"/>
    <property type="match status" value="2"/>
</dbReference>
<evidence type="ECO:0000256" key="9">
    <source>
        <dbReference type="PIRSR" id="PIRSR000005-2"/>
    </source>
</evidence>
<evidence type="ECO:0000313" key="13">
    <source>
        <dbReference type="Proteomes" id="UP000823889"/>
    </source>
</evidence>
<feature type="binding site" description="axial binding residue" evidence="9">
    <location>
        <position position="58"/>
    </location>
    <ligand>
        <name>heme c</name>
        <dbReference type="ChEBI" id="CHEBI:61717"/>
        <label>1</label>
    </ligand>
    <ligandPart>
        <name>Fe</name>
        <dbReference type="ChEBI" id="CHEBI:18248"/>
    </ligandPart>
</feature>
<feature type="signal peptide" evidence="10">
    <location>
        <begin position="1"/>
        <end position="26"/>
    </location>
</feature>
<sequence length="233" mass="25141">MKRVLSKFIIASGLALGCSVLTFAHAADVSEVPDAEKGEQLYVKGDMSRGVLACVTCHGEAGNSTQDIHPSLAAMPYEYIVKQMHDFVPQGDKPAKRRGKDGAPSTMAAIAGPLTDEDIRNISYYLSLQPLDWETAAQAVDNESLNRGRVIWRGGIMDRGVAACAACHGADGAGIPGEFPRLAGQHIPYLVEQLKLFRSGDRDNSAMMHDLADRMNDKDIEAVANFAAGLRRK</sequence>
<dbReference type="SUPFAM" id="SSF46626">
    <property type="entry name" value="Cytochrome c"/>
    <property type="match status" value="2"/>
</dbReference>
<feature type="binding site" description="axial binding residue" evidence="9">
    <location>
        <position position="168"/>
    </location>
    <ligand>
        <name>heme c</name>
        <dbReference type="ChEBI" id="CHEBI:61717"/>
        <label>2</label>
    </ligand>
    <ligandPart>
        <name>Fe</name>
        <dbReference type="ChEBI" id="CHEBI:18248"/>
    </ligandPart>
</feature>
<dbReference type="InterPro" id="IPR050597">
    <property type="entry name" value="Cytochrome_c_Oxidase_Subunit"/>
</dbReference>
<dbReference type="GO" id="GO:0005506">
    <property type="term" value="F:iron ion binding"/>
    <property type="evidence" value="ECO:0007669"/>
    <property type="project" value="InterPro"/>
</dbReference>
<reference evidence="12" key="2">
    <citation type="submission" date="2021-04" db="EMBL/GenBank/DDBJ databases">
        <authorList>
            <person name="Gilroy R."/>
        </authorList>
    </citation>
    <scope>NUCLEOTIDE SEQUENCE</scope>
    <source>
        <strain evidence="12">9264</strain>
    </source>
</reference>
<dbReference type="InterPro" id="IPR024167">
    <property type="entry name" value="Cytochrome_c4-like"/>
</dbReference>
<comment type="PTM">
    <text evidence="8">Binds 2 heme c groups covalently per subunit.</text>
</comment>
<accession>A0A9D2U7I0</accession>
<keyword evidence="6" id="KW-0249">Electron transport</keyword>
<protein>
    <submittedName>
        <fullName evidence="12">C-type cytochrome</fullName>
    </submittedName>
</protein>
<dbReference type="PANTHER" id="PTHR33751">
    <property type="entry name" value="CBB3-TYPE CYTOCHROME C OXIDASE SUBUNIT FIXP"/>
    <property type="match status" value="1"/>
</dbReference>
<dbReference type="PANTHER" id="PTHR33751:SF9">
    <property type="entry name" value="CYTOCHROME C4"/>
    <property type="match status" value="1"/>
</dbReference>
<evidence type="ECO:0000256" key="7">
    <source>
        <dbReference type="ARBA" id="ARBA00023004"/>
    </source>
</evidence>
<keyword evidence="7 9" id="KW-0408">Iron</keyword>
<keyword evidence="3 8" id="KW-0349">Heme</keyword>
<organism evidence="12 13">
    <name type="scientific">Candidatus Paenalcaligenes intestinipullorum</name>
    <dbReference type="NCBI Taxonomy" id="2838718"/>
    <lineage>
        <taxon>Bacteria</taxon>
        <taxon>Pseudomonadati</taxon>
        <taxon>Pseudomonadota</taxon>
        <taxon>Betaproteobacteria</taxon>
        <taxon>Burkholderiales</taxon>
        <taxon>Alcaligenaceae</taxon>
        <taxon>Paenalcaligenes</taxon>
    </lineage>
</organism>
<keyword evidence="5" id="KW-0574">Periplasm</keyword>
<evidence type="ECO:0000256" key="8">
    <source>
        <dbReference type="PIRSR" id="PIRSR000005-1"/>
    </source>
</evidence>
<dbReference type="PROSITE" id="PS51257">
    <property type="entry name" value="PROKAR_LIPOPROTEIN"/>
    <property type="match status" value="1"/>
</dbReference>
<name>A0A9D2U7I0_9BURK</name>
<feature type="binding site" description="axial binding residue" evidence="9">
    <location>
        <position position="208"/>
    </location>
    <ligand>
        <name>heme c</name>
        <dbReference type="ChEBI" id="CHEBI:61717"/>
        <label>2</label>
    </ligand>
    <ligandPart>
        <name>Fe</name>
        <dbReference type="ChEBI" id="CHEBI:18248"/>
    </ligandPart>
</feature>
<dbReference type="PROSITE" id="PS51007">
    <property type="entry name" value="CYTC"/>
    <property type="match status" value="2"/>
</dbReference>
<feature type="binding site" description="axial binding residue" evidence="9">
    <location>
        <position position="107"/>
    </location>
    <ligand>
        <name>heme c</name>
        <dbReference type="ChEBI" id="CHEBI:61717"/>
        <label>1</label>
    </ligand>
    <ligandPart>
        <name>Fe</name>
        <dbReference type="ChEBI" id="CHEBI:18248"/>
    </ligandPart>
</feature>
<evidence type="ECO:0000256" key="2">
    <source>
        <dbReference type="ARBA" id="ARBA00022448"/>
    </source>
</evidence>
<evidence type="ECO:0000256" key="5">
    <source>
        <dbReference type="ARBA" id="ARBA00022764"/>
    </source>
</evidence>
<dbReference type="PIRSF" id="PIRSF000005">
    <property type="entry name" value="Cytochrome_c4"/>
    <property type="match status" value="1"/>
</dbReference>
<feature type="binding site" description="covalent" evidence="8">
    <location>
        <position position="167"/>
    </location>
    <ligand>
        <name>heme c</name>
        <dbReference type="ChEBI" id="CHEBI:61717"/>
        <label>2</label>
    </ligand>
</feature>
<dbReference type="GO" id="GO:0020037">
    <property type="term" value="F:heme binding"/>
    <property type="evidence" value="ECO:0007669"/>
    <property type="project" value="InterPro"/>
</dbReference>
<dbReference type="AlphaFoldDB" id="A0A9D2U7I0"/>
<dbReference type="EMBL" id="DWUQ01000020">
    <property type="protein sequence ID" value="HJD43590.1"/>
    <property type="molecule type" value="Genomic_DNA"/>
</dbReference>
<dbReference type="GO" id="GO:0009055">
    <property type="term" value="F:electron transfer activity"/>
    <property type="evidence" value="ECO:0007669"/>
    <property type="project" value="InterPro"/>
</dbReference>
<feature type="domain" description="Cytochrome c" evidence="11">
    <location>
        <begin position="33"/>
        <end position="130"/>
    </location>
</feature>
<evidence type="ECO:0000256" key="3">
    <source>
        <dbReference type="ARBA" id="ARBA00022617"/>
    </source>
</evidence>
<dbReference type="Gene3D" id="1.10.760.10">
    <property type="entry name" value="Cytochrome c-like domain"/>
    <property type="match status" value="2"/>
</dbReference>
<evidence type="ECO:0000259" key="11">
    <source>
        <dbReference type="PROSITE" id="PS51007"/>
    </source>
</evidence>
<gene>
    <name evidence="12" type="ORF">H9906_00990</name>
</gene>
<comment type="caution">
    <text evidence="12">The sequence shown here is derived from an EMBL/GenBank/DDBJ whole genome shotgun (WGS) entry which is preliminary data.</text>
</comment>
<evidence type="ECO:0000313" key="12">
    <source>
        <dbReference type="EMBL" id="HJD43590.1"/>
    </source>
</evidence>
<feature type="binding site" description="covalent" evidence="8">
    <location>
        <position position="164"/>
    </location>
    <ligand>
        <name>heme c</name>
        <dbReference type="ChEBI" id="CHEBI:61717"/>
        <label>2</label>
    </ligand>
</feature>
<evidence type="ECO:0000256" key="1">
    <source>
        <dbReference type="ARBA" id="ARBA00004418"/>
    </source>
</evidence>
<dbReference type="InterPro" id="IPR036909">
    <property type="entry name" value="Cyt_c-like_dom_sf"/>
</dbReference>
<evidence type="ECO:0000256" key="10">
    <source>
        <dbReference type="SAM" id="SignalP"/>
    </source>
</evidence>
<feature type="binding site" description="covalent" evidence="8">
    <location>
        <position position="57"/>
    </location>
    <ligand>
        <name>heme c</name>
        <dbReference type="ChEBI" id="CHEBI:61717"/>
        <label>1</label>
    </ligand>
</feature>
<feature type="domain" description="Cytochrome c" evidence="11">
    <location>
        <begin position="143"/>
        <end position="231"/>
    </location>
</feature>
<dbReference type="InterPro" id="IPR009056">
    <property type="entry name" value="Cyt_c-like_dom"/>
</dbReference>
<evidence type="ECO:0000256" key="6">
    <source>
        <dbReference type="ARBA" id="ARBA00022982"/>
    </source>
</evidence>
<keyword evidence="2" id="KW-0813">Transport</keyword>
<dbReference type="GO" id="GO:0042597">
    <property type="term" value="C:periplasmic space"/>
    <property type="evidence" value="ECO:0007669"/>
    <property type="project" value="UniProtKB-SubCell"/>
</dbReference>
<evidence type="ECO:0000256" key="4">
    <source>
        <dbReference type="ARBA" id="ARBA00022723"/>
    </source>
</evidence>
<feature type="binding site" description="covalent" evidence="8">
    <location>
        <position position="54"/>
    </location>
    <ligand>
        <name>heme c</name>
        <dbReference type="ChEBI" id="CHEBI:61717"/>
        <label>1</label>
    </ligand>
</feature>
<dbReference type="Proteomes" id="UP000823889">
    <property type="component" value="Unassembled WGS sequence"/>
</dbReference>
<proteinExistence type="predicted"/>
<feature type="chain" id="PRO_5038845400" evidence="10">
    <location>
        <begin position="27"/>
        <end position="233"/>
    </location>
</feature>